<proteinExistence type="predicted"/>
<dbReference type="AlphaFoldDB" id="A0A0R1VTH1"/>
<protein>
    <recommendedName>
        <fullName evidence="3">DUF2877 domain-containing protein</fullName>
    </recommendedName>
</protein>
<name>A0A0R1VTH1_9LACO</name>
<evidence type="ECO:0000313" key="1">
    <source>
        <dbReference type="EMBL" id="KRM08733.1"/>
    </source>
</evidence>
<reference evidence="1 2" key="1">
    <citation type="journal article" date="2015" name="Genome Announc.">
        <title>Expanding the biotechnology potential of lactobacilli through comparative genomics of 213 strains and associated genera.</title>
        <authorList>
            <person name="Sun Z."/>
            <person name="Harris H.M."/>
            <person name="McCann A."/>
            <person name="Guo C."/>
            <person name="Argimon S."/>
            <person name="Zhang W."/>
            <person name="Yang X."/>
            <person name="Jeffery I.B."/>
            <person name="Cooney J.C."/>
            <person name="Kagawa T.F."/>
            <person name="Liu W."/>
            <person name="Song Y."/>
            <person name="Salvetti E."/>
            <person name="Wrobel A."/>
            <person name="Rasinkangas P."/>
            <person name="Parkhill J."/>
            <person name="Rea M.C."/>
            <person name="O'Sullivan O."/>
            <person name="Ritari J."/>
            <person name="Douillard F.P."/>
            <person name="Paul Ross R."/>
            <person name="Yang R."/>
            <person name="Briner A.E."/>
            <person name="Felis G.E."/>
            <person name="de Vos W.M."/>
            <person name="Barrangou R."/>
            <person name="Klaenhammer T.R."/>
            <person name="Caufield P.W."/>
            <person name="Cui Y."/>
            <person name="Zhang H."/>
            <person name="O'Toole P.W."/>
        </authorList>
    </citation>
    <scope>NUCLEOTIDE SEQUENCE [LARGE SCALE GENOMIC DNA]</scope>
    <source>
        <strain evidence="1 2">DSM 18382</strain>
    </source>
</reference>
<dbReference type="Proteomes" id="UP000051966">
    <property type="component" value="Unassembled WGS sequence"/>
</dbReference>
<organism evidence="1 2">
    <name type="scientific">Lentilactobacillus farraginis DSM 18382 = JCM 14108</name>
    <dbReference type="NCBI Taxonomy" id="1423743"/>
    <lineage>
        <taxon>Bacteria</taxon>
        <taxon>Bacillati</taxon>
        <taxon>Bacillota</taxon>
        <taxon>Bacilli</taxon>
        <taxon>Lactobacillales</taxon>
        <taxon>Lactobacillaceae</taxon>
        <taxon>Lentilactobacillus</taxon>
    </lineage>
</organism>
<dbReference type="EMBL" id="AZFY01000073">
    <property type="protein sequence ID" value="KRM08733.1"/>
    <property type="molecule type" value="Genomic_DNA"/>
</dbReference>
<evidence type="ECO:0000313" key="2">
    <source>
        <dbReference type="Proteomes" id="UP000051966"/>
    </source>
</evidence>
<accession>A0A0R1VTH1</accession>
<dbReference type="InterPro" id="IPR021530">
    <property type="entry name" value="AllH-like"/>
</dbReference>
<sequence>MRKIQVKAERTLFGLPNGQWYVHSIFKHTFNMTDRKHISLILIATDQKKLLPGGVYLPEKDFYDLLAQIKDTKEITYLDQSIFIETTFERWQLVLSKAYDIRLLKSGITDRRVALFLDACQKLDKLTGLDIQFHDLLSKNHSPLKDQIFQLMNPSTAQEAVRYFIGRGRGLTPSGDDFLIGWLLINWLTSQEDYLNDLIRPKIIDDNFTTDISRHYLNHAIHKRFSSALLDIAGYLDGQGADKDIDNFLQNAIDYGNTSGIDTISGVVSALIFNHVTDQAEV</sequence>
<keyword evidence="2" id="KW-1185">Reference proteome</keyword>
<evidence type="ECO:0008006" key="3">
    <source>
        <dbReference type="Google" id="ProtNLM"/>
    </source>
</evidence>
<comment type="caution">
    <text evidence="1">The sequence shown here is derived from an EMBL/GenBank/DDBJ whole genome shotgun (WGS) entry which is preliminary data.</text>
</comment>
<dbReference type="OrthoDB" id="4933449at2"/>
<gene>
    <name evidence="1" type="ORF">FD41_GL000050</name>
</gene>
<dbReference type="Pfam" id="PF11392">
    <property type="entry name" value="AllH"/>
    <property type="match status" value="1"/>
</dbReference>
<dbReference type="PATRIC" id="fig|1423743.5.peg.50"/>
<dbReference type="RefSeq" id="WP_056983844.1">
    <property type="nucleotide sequence ID" value="NZ_AZFY01000073.1"/>
</dbReference>